<evidence type="ECO:0000313" key="6">
    <source>
        <dbReference type="EMBL" id="RNI34855.1"/>
    </source>
</evidence>
<evidence type="ECO:0000259" key="5">
    <source>
        <dbReference type="Pfam" id="PF17390"/>
    </source>
</evidence>
<reference evidence="6 7" key="1">
    <citation type="submission" date="2018-11" db="EMBL/GenBank/DDBJ databases">
        <title>Draft genome sequence of Ferruginibacter sp. BO-59.</title>
        <authorList>
            <person name="Im W.T."/>
        </authorList>
    </citation>
    <scope>NUCLEOTIDE SEQUENCE [LARGE SCALE GENOMIC DNA]</scope>
    <source>
        <strain evidence="6 7">BO-59</strain>
    </source>
</reference>
<dbReference type="Gene3D" id="1.50.10.10">
    <property type="match status" value="1"/>
</dbReference>
<evidence type="ECO:0000256" key="1">
    <source>
        <dbReference type="ARBA" id="ARBA00001445"/>
    </source>
</evidence>
<dbReference type="PANTHER" id="PTHR33307">
    <property type="entry name" value="ALPHA-RHAMNOSIDASE (EUROFUNG)"/>
    <property type="match status" value="1"/>
</dbReference>
<gene>
    <name evidence="6" type="ORF">EFY79_14340</name>
</gene>
<dbReference type="GO" id="GO:0030596">
    <property type="term" value="F:alpha-L-rhamnosidase activity"/>
    <property type="evidence" value="ECO:0007669"/>
    <property type="project" value="UniProtKB-EC"/>
</dbReference>
<dbReference type="InterPro" id="IPR012341">
    <property type="entry name" value="6hp_glycosidase-like_sf"/>
</dbReference>
<comment type="caution">
    <text evidence="6">The sequence shown here is derived from an EMBL/GenBank/DDBJ whole genome shotgun (WGS) entry which is preliminary data.</text>
</comment>
<dbReference type="InterPro" id="IPR035398">
    <property type="entry name" value="Bac_rhamnosid_C"/>
</dbReference>
<dbReference type="Pfam" id="PF17390">
    <property type="entry name" value="Bac_rhamnosid_C"/>
    <property type="match status" value="1"/>
</dbReference>
<evidence type="ECO:0000259" key="4">
    <source>
        <dbReference type="Pfam" id="PF17389"/>
    </source>
</evidence>
<dbReference type="Pfam" id="PF17389">
    <property type="entry name" value="Bac_rhamnosid6H"/>
    <property type="match status" value="1"/>
</dbReference>
<evidence type="ECO:0000256" key="2">
    <source>
        <dbReference type="ARBA" id="ARBA00012652"/>
    </source>
</evidence>
<organism evidence="6 7">
    <name type="scientific">Hanamia caeni</name>
    <dbReference type="NCBI Taxonomy" id="2294116"/>
    <lineage>
        <taxon>Bacteria</taxon>
        <taxon>Pseudomonadati</taxon>
        <taxon>Bacteroidota</taxon>
        <taxon>Chitinophagia</taxon>
        <taxon>Chitinophagales</taxon>
        <taxon>Chitinophagaceae</taxon>
        <taxon>Hanamia</taxon>
    </lineage>
</organism>
<protein>
    <recommendedName>
        <fullName evidence="2">alpha-L-rhamnosidase</fullName>
        <ecNumber evidence="2">3.2.1.40</ecNumber>
    </recommendedName>
</protein>
<dbReference type="Gene3D" id="2.60.420.10">
    <property type="entry name" value="Maltose phosphorylase, domain 3"/>
    <property type="match status" value="1"/>
</dbReference>
<feature type="domain" description="Alpha-L-rhamnosidase six-hairpin glycosidase" evidence="4">
    <location>
        <begin position="19"/>
        <end position="124"/>
    </location>
</feature>
<dbReference type="EC" id="3.2.1.40" evidence="2"/>
<dbReference type="PANTHER" id="PTHR33307:SF11">
    <property type="entry name" value="ALPHA-L-RHAMNOSIDASE"/>
    <property type="match status" value="1"/>
</dbReference>
<name>A0A3M9NBT9_9BACT</name>
<keyword evidence="7" id="KW-1185">Reference proteome</keyword>
<dbReference type="AlphaFoldDB" id="A0A3M9NBT9"/>
<comment type="catalytic activity">
    <reaction evidence="1">
        <text>Hydrolysis of terminal non-reducing alpha-L-rhamnose residues in alpha-L-rhamnosides.</text>
        <dbReference type="EC" id="3.2.1.40"/>
    </reaction>
</comment>
<evidence type="ECO:0000256" key="3">
    <source>
        <dbReference type="ARBA" id="ARBA00022801"/>
    </source>
</evidence>
<dbReference type="OrthoDB" id="9766741at2"/>
<dbReference type="EMBL" id="RJJR01000012">
    <property type="protein sequence ID" value="RNI34855.1"/>
    <property type="molecule type" value="Genomic_DNA"/>
</dbReference>
<proteinExistence type="predicted"/>
<dbReference type="InterPro" id="IPR016007">
    <property type="entry name" value="Alpha_rhamnosid"/>
</dbReference>
<keyword evidence="3" id="KW-0378">Hydrolase</keyword>
<dbReference type="InterPro" id="IPR008928">
    <property type="entry name" value="6-hairpin_glycosidase_sf"/>
</dbReference>
<sequence>MKVRVFISVMQEKSWIRIKLTIAVYMKLVEPKYKEAVVQNIVNDIRKHHNSLTSGDIGYRYLLKVLDDEDRSDVIYEMNNRTDVPGYGYQLEKGATSLTESWQALSSVSNNHLMLGHLMEWLYAGLAGIRQSENSVAFKNIIILPDLVGNITSAKATYQSVYGLIISDWKKENHEFKLKVTIPANTSATIYLPADSSSVIEEGNSSMHDREDVKLAVYEKGKALIKVGSGTYTFIVKKQ</sequence>
<dbReference type="Proteomes" id="UP000267223">
    <property type="component" value="Unassembled WGS sequence"/>
</dbReference>
<evidence type="ECO:0000313" key="7">
    <source>
        <dbReference type="Proteomes" id="UP000267223"/>
    </source>
</evidence>
<dbReference type="GO" id="GO:0005975">
    <property type="term" value="P:carbohydrate metabolic process"/>
    <property type="evidence" value="ECO:0007669"/>
    <property type="project" value="InterPro"/>
</dbReference>
<dbReference type="SUPFAM" id="SSF48208">
    <property type="entry name" value="Six-hairpin glycosidases"/>
    <property type="match status" value="1"/>
</dbReference>
<accession>A0A3M9NBT9</accession>
<dbReference type="InterPro" id="IPR035396">
    <property type="entry name" value="Bac_rhamnosid6H"/>
</dbReference>
<feature type="domain" description="Alpha-L-rhamnosidase C-terminal" evidence="5">
    <location>
        <begin position="128"/>
        <end position="203"/>
    </location>
</feature>